<gene>
    <name evidence="1" type="ORF">HGA11_29070</name>
</gene>
<protein>
    <submittedName>
        <fullName evidence="1">Uncharacterized protein</fullName>
    </submittedName>
</protein>
<dbReference type="Proteomes" id="UP000518188">
    <property type="component" value="Unassembled WGS sequence"/>
</dbReference>
<accession>A0A7X6MVF7</accession>
<sequence length="266" mass="30196">MENVEERRAAMIAQAGQILAEARLRESMASTVTYCVTGALAYGLREQGLSDKAIGEILSVSRNRVGDLVKAGIWPTLFARIKLDDDRRRKFAAAEMKSIYRPVAQEQQEWVHTRTDCSGYIAERNNIPIPREYRHSPGSLEPEAAEFDNCVTGERIVVYTLERHHGKMLFDSEHRRVGYDYRGEYRIELCSASGARHPLPLELLGITSSELRFGDKWADPEERRLSDDAFRNAVAAVRKHYGIWPLPSLNEDDATYWDTDSGLHSP</sequence>
<comment type="caution">
    <text evidence="1">The sequence shown here is derived from an EMBL/GenBank/DDBJ whole genome shotgun (WGS) entry which is preliminary data.</text>
</comment>
<proteinExistence type="predicted"/>
<dbReference type="AlphaFoldDB" id="A0A7X6MVF7"/>
<dbReference type="EMBL" id="JAAXPJ010000015">
    <property type="protein sequence ID" value="NKZ15028.1"/>
    <property type="molecule type" value="Genomic_DNA"/>
</dbReference>
<name>A0A7X6MVF7_9MYCO</name>
<dbReference type="RefSeq" id="WP_044524524.1">
    <property type="nucleotide sequence ID" value="NZ_HG322954.1"/>
</dbReference>
<evidence type="ECO:0000313" key="1">
    <source>
        <dbReference type="EMBL" id="NKZ15028.1"/>
    </source>
</evidence>
<evidence type="ECO:0000313" key="2">
    <source>
        <dbReference type="Proteomes" id="UP000518188"/>
    </source>
</evidence>
<organism evidence="1 2">
    <name type="scientific">Mycolicibacterium septicum DSM 44393</name>
    <dbReference type="NCBI Taxonomy" id="1341646"/>
    <lineage>
        <taxon>Bacteria</taxon>
        <taxon>Bacillati</taxon>
        <taxon>Actinomycetota</taxon>
        <taxon>Actinomycetes</taxon>
        <taxon>Mycobacteriales</taxon>
        <taxon>Mycobacteriaceae</taxon>
        <taxon>Mycolicibacterium</taxon>
    </lineage>
</organism>
<reference evidence="1 2" key="1">
    <citation type="submission" date="2020-04" db="EMBL/GenBank/DDBJ databases">
        <title>MicrobeNet Type strains.</title>
        <authorList>
            <person name="Nicholson A.C."/>
        </authorList>
    </citation>
    <scope>NUCLEOTIDE SEQUENCE [LARGE SCALE GENOMIC DNA]</scope>
    <source>
        <strain evidence="1 2">ATCC 700731</strain>
    </source>
</reference>